<dbReference type="EMBL" id="JARJLM010000437">
    <property type="protein sequence ID" value="MDF3836437.1"/>
    <property type="molecule type" value="Genomic_DNA"/>
</dbReference>
<name>A0ABT6AUZ3_9BURK</name>
<dbReference type="InterPro" id="IPR015806">
    <property type="entry name" value="Pyrv_Knase_insert_dom_sf"/>
</dbReference>
<keyword evidence="8" id="KW-0067">ATP-binding</keyword>
<comment type="similarity">
    <text evidence="2 13">Belongs to the pyruvate kinase family.</text>
</comment>
<keyword evidence="10 13" id="KW-0324">Glycolysis</keyword>
<keyword evidence="11 16" id="KW-0670">Pyruvate</keyword>
<comment type="catalytic activity">
    <reaction evidence="13">
        <text>pyruvate + ATP = phosphoenolpyruvate + ADP + H(+)</text>
        <dbReference type="Rhea" id="RHEA:18157"/>
        <dbReference type="ChEBI" id="CHEBI:15361"/>
        <dbReference type="ChEBI" id="CHEBI:15378"/>
        <dbReference type="ChEBI" id="CHEBI:30616"/>
        <dbReference type="ChEBI" id="CHEBI:58702"/>
        <dbReference type="ChEBI" id="CHEBI:456216"/>
        <dbReference type="EC" id="2.7.1.40"/>
    </reaction>
</comment>
<reference evidence="16 17" key="1">
    <citation type="submission" date="2023-03" db="EMBL/GenBank/DDBJ databases">
        <title>Draft assemblies of triclosan tolerant bacteria isolated from returned activated sludge.</title>
        <authorList>
            <person name="Van Hamelsveld S."/>
        </authorList>
    </citation>
    <scope>NUCLEOTIDE SEQUENCE [LARGE SCALE GENOMIC DNA]</scope>
    <source>
        <strain evidence="16 17">GW210010_S58</strain>
    </source>
</reference>
<dbReference type="Gene3D" id="3.40.1380.20">
    <property type="entry name" value="Pyruvate kinase, C-terminal domain"/>
    <property type="match status" value="1"/>
</dbReference>
<evidence type="ECO:0000256" key="11">
    <source>
        <dbReference type="ARBA" id="ARBA00023317"/>
    </source>
</evidence>
<evidence type="ECO:0000259" key="14">
    <source>
        <dbReference type="Pfam" id="PF00224"/>
    </source>
</evidence>
<feature type="domain" description="Pyruvate kinase C-terminal" evidence="15">
    <location>
        <begin position="355"/>
        <end position="467"/>
    </location>
</feature>
<evidence type="ECO:0000256" key="8">
    <source>
        <dbReference type="ARBA" id="ARBA00022840"/>
    </source>
</evidence>
<dbReference type="GO" id="GO:0004743">
    <property type="term" value="F:pyruvate kinase activity"/>
    <property type="evidence" value="ECO:0007669"/>
    <property type="project" value="UniProtKB-EC"/>
</dbReference>
<dbReference type="SUPFAM" id="SSF51621">
    <property type="entry name" value="Phosphoenolpyruvate/pyruvate domain"/>
    <property type="match status" value="1"/>
</dbReference>
<evidence type="ECO:0000256" key="12">
    <source>
        <dbReference type="NCBIfam" id="TIGR01064"/>
    </source>
</evidence>
<dbReference type="InterPro" id="IPR015813">
    <property type="entry name" value="Pyrv/PenolPyrv_kinase-like_dom"/>
</dbReference>
<sequence length="492" mass="51919">MRRQRKAKIVATLGPASTDIAVIRQLFEAGADVFRLNFSHGSHEDHKRRYDAVRQVEAETGRPIAVLADLQGPKLRIGTFAAGKVAVKAGDAFVLDSDPSPGDASRVHLPHPELFRVAAPGQSLLIDDGKVQLKIEAVASGSIATRVVNHGTLSDRKGVNVPDAVIPIPALTEKDRKDLDFALALGADWIALSFVQRPADIVEAREIIGTRAGVLSKIEKPAALQQLEEIVRVSDAVMVARGDLGVELPPERVPGVQKRILRICRQHGKPIVIATQMLESMIDSPVPTRAEASDVASAIYDGADAVMLSAESANGRHPVPAVAIMDRIIAEVERDPLYRNLLDAQHETPLSTRQDAICAALREVTQIIGAAATVTYTSSGSTALRAARERPHAPIVSITPNLEIARRLAIAWGVHSTVSPDVQSVDEMVNAATRAALAEGYAAPGDQITIAAGMPFGQGGTTNLLRVAEIGGAEPGKALAAGAASAVPAVTA</sequence>
<gene>
    <name evidence="16" type="primary">pyk</name>
    <name evidence="16" type="ORF">P3W85_26305</name>
</gene>
<accession>A0ABT6AUZ3</accession>
<dbReference type="Pfam" id="PF02887">
    <property type="entry name" value="PK_C"/>
    <property type="match status" value="1"/>
</dbReference>
<evidence type="ECO:0000313" key="17">
    <source>
        <dbReference type="Proteomes" id="UP001216674"/>
    </source>
</evidence>
<evidence type="ECO:0000256" key="7">
    <source>
        <dbReference type="ARBA" id="ARBA00022777"/>
    </source>
</evidence>
<organism evidence="16 17">
    <name type="scientific">Cupriavidus basilensis</name>
    <dbReference type="NCBI Taxonomy" id="68895"/>
    <lineage>
        <taxon>Bacteria</taxon>
        <taxon>Pseudomonadati</taxon>
        <taxon>Pseudomonadota</taxon>
        <taxon>Betaproteobacteria</taxon>
        <taxon>Burkholderiales</taxon>
        <taxon>Burkholderiaceae</taxon>
        <taxon>Cupriavidus</taxon>
    </lineage>
</organism>
<dbReference type="Proteomes" id="UP001216674">
    <property type="component" value="Unassembled WGS sequence"/>
</dbReference>
<evidence type="ECO:0000256" key="10">
    <source>
        <dbReference type="ARBA" id="ARBA00023152"/>
    </source>
</evidence>
<evidence type="ECO:0000256" key="13">
    <source>
        <dbReference type="RuleBase" id="RU000504"/>
    </source>
</evidence>
<keyword evidence="6" id="KW-0547">Nucleotide-binding</keyword>
<keyword evidence="5" id="KW-0479">Metal-binding</keyword>
<dbReference type="SUPFAM" id="SSF50800">
    <property type="entry name" value="PK beta-barrel domain-like"/>
    <property type="match status" value="1"/>
</dbReference>
<comment type="caution">
    <text evidence="16">The sequence shown here is derived from an EMBL/GenBank/DDBJ whole genome shotgun (WGS) entry which is preliminary data.</text>
</comment>
<evidence type="ECO:0000256" key="3">
    <source>
        <dbReference type="ARBA" id="ARBA00012142"/>
    </source>
</evidence>
<dbReference type="EC" id="2.7.1.40" evidence="3 12"/>
<keyword evidence="7 13" id="KW-0418">Kinase</keyword>
<dbReference type="RefSeq" id="WP_276266909.1">
    <property type="nucleotide sequence ID" value="NZ_JARJLM010000437.1"/>
</dbReference>
<evidence type="ECO:0000256" key="5">
    <source>
        <dbReference type="ARBA" id="ARBA00022723"/>
    </source>
</evidence>
<dbReference type="InterPro" id="IPR015793">
    <property type="entry name" value="Pyrv_Knase_brl"/>
</dbReference>
<protein>
    <recommendedName>
        <fullName evidence="3 12">Pyruvate kinase</fullName>
        <ecNumber evidence="3 12">2.7.1.40</ecNumber>
    </recommendedName>
</protein>
<evidence type="ECO:0000256" key="1">
    <source>
        <dbReference type="ARBA" id="ARBA00004997"/>
    </source>
</evidence>
<dbReference type="PRINTS" id="PR01050">
    <property type="entry name" value="PYRUVTKNASE"/>
</dbReference>
<evidence type="ECO:0000256" key="4">
    <source>
        <dbReference type="ARBA" id="ARBA00022679"/>
    </source>
</evidence>
<evidence type="ECO:0000259" key="15">
    <source>
        <dbReference type="Pfam" id="PF02887"/>
    </source>
</evidence>
<dbReference type="PANTHER" id="PTHR11817">
    <property type="entry name" value="PYRUVATE KINASE"/>
    <property type="match status" value="1"/>
</dbReference>
<dbReference type="GO" id="GO:0016301">
    <property type="term" value="F:kinase activity"/>
    <property type="evidence" value="ECO:0007669"/>
    <property type="project" value="UniProtKB-KW"/>
</dbReference>
<dbReference type="InterPro" id="IPR011037">
    <property type="entry name" value="Pyrv_Knase-like_insert_dom_sf"/>
</dbReference>
<comment type="pathway">
    <text evidence="1 13">Carbohydrate degradation; glycolysis; pyruvate from D-glyceraldehyde 3-phosphate: step 5/5.</text>
</comment>
<dbReference type="NCBIfam" id="TIGR01064">
    <property type="entry name" value="pyruv_kin"/>
    <property type="match status" value="1"/>
</dbReference>
<dbReference type="NCBIfam" id="NF004978">
    <property type="entry name" value="PRK06354.1"/>
    <property type="match status" value="1"/>
</dbReference>
<dbReference type="Gene3D" id="3.20.20.60">
    <property type="entry name" value="Phosphoenolpyruvate-binding domains"/>
    <property type="match status" value="1"/>
</dbReference>
<dbReference type="NCBIfam" id="NF004886">
    <property type="entry name" value="PRK06247.1"/>
    <property type="match status" value="1"/>
</dbReference>
<proteinExistence type="inferred from homology"/>
<keyword evidence="17" id="KW-1185">Reference proteome</keyword>
<keyword evidence="4 13" id="KW-0808">Transferase</keyword>
<evidence type="ECO:0000256" key="2">
    <source>
        <dbReference type="ARBA" id="ARBA00008663"/>
    </source>
</evidence>
<evidence type="ECO:0000256" key="6">
    <source>
        <dbReference type="ARBA" id="ARBA00022741"/>
    </source>
</evidence>
<evidence type="ECO:0000256" key="9">
    <source>
        <dbReference type="ARBA" id="ARBA00022842"/>
    </source>
</evidence>
<feature type="domain" description="Pyruvate kinase barrel" evidence="14">
    <location>
        <begin position="5"/>
        <end position="322"/>
    </location>
</feature>
<dbReference type="SUPFAM" id="SSF52935">
    <property type="entry name" value="PK C-terminal domain-like"/>
    <property type="match status" value="1"/>
</dbReference>
<dbReference type="Pfam" id="PF00224">
    <property type="entry name" value="PK"/>
    <property type="match status" value="1"/>
</dbReference>
<dbReference type="InterPro" id="IPR015795">
    <property type="entry name" value="Pyrv_Knase_C"/>
</dbReference>
<dbReference type="InterPro" id="IPR036918">
    <property type="entry name" value="Pyrv_Knase_C_sf"/>
</dbReference>
<dbReference type="InterPro" id="IPR001697">
    <property type="entry name" value="Pyr_Knase"/>
</dbReference>
<keyword evidence="9 13" id="KW-0460">Magnesium</keyword>
<dbReference type="InterPro" id="IPR040442">
    <property type="entry name" value="Pyrv_kinase-like_dom_sf"/>
</dbReference>
<dbReference type="Gene3D" id="2.40.33.10">
    <property type="entry name" value="PK beta-barrel domain-like"/>
    <property type="match status" value="1"/>
</dbReference>
<dbReference type="NCBIfam" id="NF004491">
    <property type="entry name" value="PRK05826.1"/>
    <property type="match status" value="1"/>
</dbReference>
<evidence type="ECO:0000313" key="16">
    <source>
        <dbReference type="EMBL" id="MDF3836437.1"/>
    </source>
</evidence>